<feature type="domain" description="Reverse transcriptase" evidence="1">
    <location>
        <begin position="316"/>
        <end position="588"/>
    </location>
</feature>
<accession>A0A2I0VG08</accession>
<dbReference type="CDD" id="cd01650">
    <property type="entry name" value="RT_nLTR_like"/>
    <property type="match status" value="1"/>
</dbReference>
<dbReference type="AlphaFoldDB" id="A0A2I0VG08"/>
<evidence type="ECO:0000313" key="3">
    <source>
        <dbReference type="Proteomes" id="UP000233837"/>
    </source>
</evidence>
<dbReference type="InterPro" id="IPR043502">
    <property type="entry name" value="DNA/RNA_pol_sf"/>
</dbReference>
<dbReference type="SUPFAM" id="SSF56219">
    <property type="entry name" value="DNase I-like"/>
    <property type="match status" value="1"/>
</dbReference>
<reference evidence="2 3" key="1">
    <citation type="journal article" date="2016" name="Sci. Rep.">
        <title>The Dendrobium catenatum Lindl. genome sequence provides insights into polysaccharide synthase, floral development and adaptive evolution.</title>
        <authorList>
            <person name="Zhang G.Q."/>
            <person name="Xu Q."/>
            <person name="Bian C."/>
            <person name="Tsai W.C."/>
            <person name="Yeh C.M."/>
            <person name="Liu K.W."/>
            <person name="Yoshida K."/>
            <person name="Zhang L.S."/>
            <person name="Chang S.B."/>
            <person name="Chen F."/>
            <person name="Shi Y."/>
            <person name="Su Y.Y."/>
            <person name="Zhang Y.Q."/>
            <person name="Chen L.J."/>
            <person name="Yin Y."/>
            <person name="Lin M."/>
            <person name="Huang H."/>
            <person name="Deng H."/>
            <person name="Wang Z.W."/>
            <person name="Zhu S.L."/>
            <person name="Zhao X."/>
            <person name="Deng C."/>
            <person name="Niu S.C."/>
            <person name="Huang J."/>
            <person name="Wang M."/>
            <person name="Liu G.H."/>
            <person name="Yang H.J."/>
            <person name="Xiao X.J."/>
            <person name="Hsiao Y.Y."/>
            <person name="Wu W.L."/>
            <person name="Chen Y.Y."/>
            <person name="Mitsuda N."/>
            <person name="Ohme-Takagi M."/>
            <person name="Luo Y.B."/>
            <person name="Van de Peer Y."/>
            <person name="Liu Z.J."/>
        </authorList>
    </citation>
    <scope>NUCLEOTIDE SEQUENCE [LARGE SCALE GENOMIC DNA]</scope>
    <source>
        <tissue evidence="2">The whole plant</tissue>
    </source>
</reference>
<dbReference type="PANTHER" id="PTHR31635:SF196">
    <property type="entry name" value="REVERSE TRANSCRIPTASE DOMAIN-CONTAINING PROTEIN-RELATED"/>
    <property type="match status" value="1"/>
</dbReference>
<dbReference type="InterPro" id="IPR043128">
    <property type="entry name" value="Rev_trsase/Diguanyl_cyclase"/>
</dbReference>
<evidence type="ECO:0000313" key="2">
    <source>
        <dbReference type="EMBL" id="PKU62350.1"/>
    </source>
</evidence>
<dbReference type="SUPFAM" id="SSF56672">
    <property type="entry name" value="DNA/RNA polymerases"/>
    <property type="match status" value="1"/>
</dbReference>
<keyword evidence="3" id="KW-1185">Reference proteome</keyword>
<dbReference type="InterPro" id="IPR000477">
    <property type="entry name" value="RT_dom"/>
</dbReference>
<gene>
    <name evidence="2" type="ORF">MA16_Dca021932</name>
</gene>
<dbReference type="Pfam" id="PF00078">
    <property type="entry name" value="RVT_1"/>
    <property type="match status" value="1"/>
</dbReference>
<sequence>MIFINSLMDLNTVGNKFTWFNNRLDSPIHIKLDRILVNDKWLEAFPDSYGSVQSPSCSDHCPIILHSGMIFQSRHRFLFKNYWSKIDRYWFILLDAFSIPISGNPLSHLCHTLKLIKSRIKKESWSSFSSVSRHMDSLLNSQRDILEKLHADPTNHSYNASIKAINASIVEFNAIHASWIIQRAKVNWLKHGEDDLKFLYGKIRCRRSTNKSVANLLASSPLSSRTDVISTITQYFHTLFNPSPPPIQTLDGFPAGNVISASSANVISSFVTNDEIKAAVFGGSSSSAPGPDGFNFHFFKTGWHIVGPHVCSAIKSFFSKGYIPSGVKATALTLVPKHSNATNITDYRPIALCNVVYKIIAKVIATRLKLLMPSIINQAQSGFVKSRISTDNVLLASEILASASKRGGIHMFCAKLDIRKAFDTVSRDFVLARLVQKGFPDLLVNWIRMCITNVNYSVVLNGALEGYFSSSAGLRQGCPLSPYLFCVVMDALSNLLEVRGFKCITAGNFSLTHLLYADDVLIFGEASIQNCQNLACILNDFANATGLHINFEKSAIMFPKQLVNRQVFCNILSIYNIAQKITYLGIPLSFHRLKIEDFIPLVDSIYKKMNGWKANLLSFAGRLQYLKFTIQNSIAYWIRGAILPKTIYKFLKKASSRFLFFGDISQGRKLHMVSWDVICRPKNKGGLGVTSFNALQFGFNCSLIFRMYNSSSPLSSWLLSKYSSPWQRPHSSASNFWKSVCKTATDAKACFGFRITKHSPISFLRDHWCFNLTLEEFLGYAINYPDCALGSFFKDNNWILPNFLPDQIKNLFLHCNDNEDSCIFWKNGISPKFKAFVDEFYIDLPSCRLGKNRFVA</sequence>
<protein>
    <submittedName>
        <fullName evidence="2">Ribonuclease H protein</fullName>
    </submittedName>
</protein>
<organism evidence="2 3">
    <name type="scientific">Dendrobium catenatum</name>
    <dbReference type="NCBI Taxonomy" id="906689"/>
    <lineage>
        <taxon>Eukaryota</taxon>
        <taxon>Viridiplantae</taxon>
        <taxon>Streptophyta</taxon>
        <taxon>Embryophyta</taxon>
        <taxon>Tracheophyta</taxon>
        <taxon>Spermatophyta</taxon>
        <taxon>Magnoliopsida</taxon>
        <taxon>Liliopsida</taxon>
        <taxon>Asparagales</taxon>
        <taxon>Orchidaceae</taxon>
        <taxon>Epidendroideae</taxon>
        <taxon>Malaxideae</taxon>
        <taxon>Dendrobiinae</taxon>
        <taxon>Dendrobium</taxon>
    </lineage>
</organism>
<dbReference type="PANTHER" id="PTHR31635">
    <property type="entry name" value="REVERSE TRANSCRIPTASE DOMAIN-CONTAINING PROTEIN-RELATED"/>
    <property type="match status" value="1"/>
</dbReference>
<proteinExistence type="predicted"/>
<dbReference type="Gene3D" id="3.30.70.270">
    <property type="match status" value="1"/>
</dbReference>
<dbReference type="InterPro" id="IPR036691">
    <property type="entry name" value="Endo/exonu/phosph_ase_sf"/>
</dbReference>
<reference evidence="2 3" key="2">
    <citation type="journal article" date="2017" name="Nature">
        <title>The Apostasia genome and the evolution of orchids.</title>
        <authorList>
            <person name="Zhang G.Q."/>
            <person name="Liu K.W."/>
            <person name="Li Z."/>
            <person name="Lohaus R."/>
            <person name="Hsiao Y.Y."/>
            <person name="Niu S.C."/>
            <person name="Wang J.Y."/>
            <person name="Lin Y.C."/>
            <person name="Xu Q."/>
            <person name="Chen L.J."/>
            <person name="Yoshida K."/>
            <person name="Fujiwara S."/>
            <person name="Wang Z.W."/>
            <person name="Zhang Y.Q."/>
            <person name="Mitsuda N."/>
            <person name="Wang M."/>
            <person name="Liu G.H."/>
            <person name="Pecoraro L."/>
            <person name="Huang H.X."/>
            <person name="Xiao X.J."/>
            <person name="Lin M."/>
            <person name="Wu X.Y."/>
            <person name="Wu W.L."/>
            <person name="Chen Y.Y."/>
            <person name="Chang S.B."/>
            <person name="Sakamoto S."/>
            <person name="Ohme-Takagi M."/>
            <person name="Yagi M."/>
            <person name="Zeng S.J."/>
            <person name="Shen C.Y."/>
            <person name="Yeh C.M."/>
            <person name="Luo Y.B."/>
            <person name="Tsai W.C."/>
            <person name="Van de Peer Y."/>
            <person name="Liu Z.J."/>
        </authorList>
    </citation>
    <scope>NUCLEOTIDE SEQUENCE [LARGE SCALE GENOMIC DNA]</scope>
    <source>
        <tissue evidence="2">The whole plant</tissue>
    </source>
</reference>
<dbReference type="EMBL" id="KZ503667">
    <property type="protein sequence ID" value="PKU62350.1"/>
    <property type="molecule type" value="Genomic_DNA"/>
</dbReference>
<dbReference type="Gene3D" id="3.60.10.10">
    <property type="entry name" value="Endonuclease/exonuclease/phosphatase"/>
    <property type="match status" value="1"/>
</dbReference>
<dbReference type="STRING" id="906689.A0A2I0VG08"/>
<dbReference type="Proteomes" id="UP000233837">
    <property type="component" value="Unassembled WGS sequence"/>
</dbReference>
<name>A0A2I0VG08_9ASPA</name>
<evidence type="ECO:0000259" key="1">
    <source>
        <dbReference type="PROSITE" id="PS50878"/>
    </source>
</evidence>
<dbReference type="PROSITE" id="PS50878">
    <property type="entry name" value="RT_POL"/>
    <property type="match status" value="1"/>
</dbReference>